<evidence type="ECO:0000313" key="3">
    <source>
        <dbReference type="Proteomes" id="UP000287651"/>
    </source>
</evidence>
<dbReference type="AlphaFoldDB" id="A0A426Y4T1"/>
<evidence type="ECO:0000256" key="1">
    <source>
        <dbReference type="SAM" id="MobiDB-lite"/>
    </source>
</evidence>
<name>A0A426Y4T1_ENSVE</name>
<organism evidence="2 3">
    <name type="scientific">Ensete ventricosum</name>
    <name type="common">Abyssinian banana</name>
    <name type="synonym">Musa ensete</name>
    <dbReference type="NCBI Taxonomy" id="4639"/>
    <lineage>
        <taxon>Eukaryota</taxon>
        <taxon>Viridiplantae</taxon>
        <taxon>Streptophyta</taxon>
        <taxon>Embryophyta</taxon>
        <taxon>Tracheophyta</taxon>
        <taxon>Spermatophyta</taxon>
        <taxon>Magnoliopsida</taxon>
        <taxon>Liliopsida</taxon>
        <taxon>Zingiberales</taxon>
        <taxon>Musaceae</taxon>
        <taxon>Ensete</taxon>
    </lineage>
</organism>
<evidence type="ECO:0000313" key="2">
    <source>
        <dbReference type="EMBL" id="RRT46704.1"/>
    </source>
</evidence>
<feature type="region of interest" description="Disordered" evidence="1">
    <location>
        <begin position="1"/>
        <end position="23"/>
    </location>
</feature>
<proteinExistence type="predicted"/>
<dbReference type="EMBL" id="AMZH03015015">
    <property type="protein sequence ID" value="RRT46704.1"/>
    <property type="molecule type" value="Genomic_DNA"/>
</dbReference>
<reference evidence="2 3" key="1">
    <citation type="journal article" date="2014" name="Agronomy (Basel)">
        <title>A Draft Genome Sequence for Ensete ventricosum, the Drought-Tolerant Tree Against Hunger.</title>
        <authorList>
            <person name="Harrison J."/>
            <person name="Moore K.A."/>
            <person name="Paszkiewicz K."/>
            <person name="Jones T."/>
            <person name="Grant M."/>
            <person name="Ambacheew D."/>
            <person name="Muzemil S."/>
            <person name="Studholme D.J."/>
        </authorList>
    </citation>
    <scope>NUCLEOTIDE SEQUENCE [LARGE SCALE GENOMIC DNA]</scope>
</reference>
<sequence length="97" mass="10874">MKTRSHPLNPIRKPTSESFTDGKKQKIILEIRERGDTCESESMGFSGGDSDDLARHGRAGLLRAQGRRSAEHSVLKRNPQLQRKTIRSNDPNFTLAS</sequence>
<feature type="region of interest" description="Disordered" evidence="1">
    <location>
        <begin position="63"/>
        <end position="97"/>
    </location>
</feature>
<protein>
    <submittedName>
        <fullName evidence="2">Uncharacterized protein</fullName>
    </submittedName>
</protein>
<comment type="caution">
    <text evidence="2">The sequence shown here is derived from an EMBL/GenBank/DDBJ whole genome shotgun (WGS) entry which is preliminary data.</text>
</comment>
<feature type="compositionally biased region" description="Polar residues" evidence="1">
    <location>
        <begin position="79"/>
        <end position="97"/>
    </location>
</feature>
<dbReference type="Proteomes" id="UP000287651">
    <property type="component" value="Unassembled WGS sequence"/>
</dbReference>
<gene>
    <name evidence="2" type="ORF">B296_00041045</name>
</gene>
<accession>A0A426Y4T1</accession>